<reference evidence="4 5" key="1">
    <citation type="submission" date="2014-10" db="EMBL/GenBank/DDBJ databases">
        <title>Draft genome of anammox bacterium scalindua brodae, obtained using differential coverage binning of sequence data from two enrichment reactors.</title>
        <authorList>
            <person name="Speth D.R."/>
            <person name="Russ L."/>
            <person name="Kartal B."/>
            <person name="Op den Camp H.J."/>
            <person name="Dutilh B.E."/>
            <person name="Jetten M.S."/>
        </authorList>
    </citation>
    <scope>NUCLEOTIDE SEQUENCE [LARGE SCALE GENOMIC DNA]</scope>
    <source>
        <strain evidence="4">RU1</strain>
    </source>
</reference>
<dbReference type="InterPro" id="IPR008254">
    <property type="entry name" value="Flavodoxin/NO_synth"/>
</dbReference>
<dbReference type="PIRSF" id="PIRSF005243">
    <property type="entry name" value="ROO"/>
    <property type="match status" value="1"/>
</dbReference>
<dbReference type="PROSITE" id="PS50902">
    <property type="entry name" value="FLAVODOXIN_LIKE"/>
    <property type="match status" value="1"/>
</dbReference>
<dbReference type="EMBL" id="JRYO01000072">
    <property type="protein sequence ID" value="KHE93122.1"/>
    <property type="molecule type" value="Genomic_DNA"/>
</dbReference>
<dbReference type="GO" id="GO:0009055">
    <property type="term" value="F:electron transfer activity"/>
    <property type="evidence" value="ECO:0007669"/>
    <property type="project" value="InterPro"/>
</dbReference>
<dbReference type="Gene3D" id="3.60.15.10">
    <property type="entry name" value="Ribonuclease Z/Hydroxyacylglutathione hydrolase-like"/>
    <property type="match status" value="1"/>
</dbReference>
<dbReference type="CDD" id="cd07709">
    <property type="entry name" value="flavodiiron_proteins_MBL-fold"/>
    <property type="match status" value="1"/>
</dbReference>
<comment type="caution">
    <text evidence="4">The sequence shown here is derived from an EMBL/GenBank/DDBJ whole genome shotgun (WGS) entry which is preliminary data.</text>
</comment>
<protein>
    <submittedName>
        <fullName evidence="4">Putative flavoprotein</fullName>
    </submittedName>
</protein>
<evidence type="ECO:0000313" key="4">
    <source>
        <dbReference type="EMBL" id="KHE93122.1"/>
    </source>
</evidence>
<dbReference type="PANTHER" id="PTHR43717:SF1">
    <property type="entry name" value="ANAEROBIC NITRIC OXIDE REDUCTASE FLAVORUBREDOXIN"/>
    <property type="match status" value="1"/>
</dbReference>
<proteinExistence type="inferred from homology"/>
<name>A0A0B0EJ94_9BACT</name>
<dbReference type="Pfam" id="PF00258">
    <property type="entry name" value="Flavodoxin_1"/>
    <property type="match status" value="1"/>
</dbReference>
<dbReference type="SUPFAM" id="SSF52218">
    <property type="entry name" value="Flavoproteins"/>
    <property type="match status" value="1"/>
</dbReference>
<dbReference type="GO" id="GO:0046872">
    <property type="term" value="F:metal ion binding"/>
    <property type="evidence" value="ECO:0007669"/>
    <property type="project" value="InterPro"/>
</dbReference>
<feature type="domain" description="Flavodoxin-like" evidence="3">
    <location>
        <begin position="256"/>
        <end position="394"/>
    </location>
</feature>
<dbReference type="InterPro" id="IPR045761">
    <property type="entry name" value="ODP_dom"/>
</dbReference>
<comment type="cofactor">
    <cofactor evidence="1">
        <name>FMN</name>
        <dbReference type="ChEBI" id="CHEBI:58210"/>
    </cofactor>
</comment>
<dbReference type="InterPro" id="IPR036866">
    <property type="entry name" value="RibonucZ/Hydroxyglut_hydro"/>
</dbReference>
<dbReference type="Gene3D" id="3.40.50.360">
    <property type="match status" value="1"/>
</dbReference>
<dbReference type="PROSITE" id="PS00201">
    <property type="entry name" value="FLAVODOXIN"/>
    <property type="match status" value="1"/>
</dbReference>
<dbReference type="Pfam" id="PF19583">
    <property type="entry name" value="ODP"/>
    <property type="match status" value="1"/>
</dbReference>
<dbReference type="GO" id="GO:0010181">
    <property type="term" value="F:FMN binding"/>
    <property type="evidence" value="ECO:0007669"/>
    <property type="project" value="InterPro"/>
</dbReference>
<evidence type="ECO:0000256" key="1">
    <source>
        <dbReference type="ARBA" id="ARBA00001917"/>
    </source>
</evidence>
<dbReference type="GO" id="GO:0016491">
    <property type="term" value="F:oxidoreductase activity"/>
    <property type="evidence" value="ECO:0007669"/>
    <property type="project" value="InterPro"/>
</dbReference>
<evidence type="ECO:0000313" key="5">
    <source>
        <dbReference type="Proteomes" id="UP000030652"/>
    </source>
</evidence>
<evidence type="ECO:0000259" key="3">
    <source>
        <dbReference type="PROSITE" id="PS50902"/>
    </source>
</evidence>
<organism evidence="4 5">
    <name type="scientific">Candidatus Scalindua brodae</name>
    <dbReference type="NCBI Taxonomy" id="237368"/>
    <lineage>
        <taxon>Bacteria</taxon>
        <taxon>Pseudomonadati</taxon>
        <taxon>Planctomycetota</taxon>
        <taxon>Candidatus Brocadiia</taxon>
        <taxon>Candidatus Brocadiales</taxon>
        <taxon>Candidatus Scalinduaceae</taxon>
        <taxon>Candidatus Scalindua</taxon>
    </lineage>
</organism>
<gene>
    <name evidence="4" type="ORF">SCABRO_01141</name>
</gene>
<evidence type="ECO:0000256" key="2">
    <source>
        <dbReference type="ARBA" id="ARBA00007121"/>
    </source>
</evidence>
<dbReference type="InterPro" id="IPR029039">
    <property type="entry name" value="Flavoprotein-like_sf"/>
</dbReference>
<sequence>MDQPVKITEDVYWIGSVDPGLVVFDIVIPTKHGTTYNSYLVRGEKIAVIDTVKSYCVDDFISKIRSLVRPEDIDYIIINHTEPDHSGGLIRLMELAPKAIPVFSRSARTFVKNILHKEFDYKEVKTGDSIDLGGKVLKFISAPFLHWPDTMFTYLETDKILFPCDAFGSHYCSDKRFNDELDSKEDAFTAYEFYYDTILRPFKKHVIDALDNIKDIDIDIIAPSHGPILRENISKYIDAYREWAGKTKKYPDKKKIAIIYVSSYGSTQKMAESIYRGACQPDTDVSLLNAAEVDMESLIDEIDASDGIILGTPTLNAKAPKPIFDIISSLVTLNIKGKAAAVFGCYGWSGEAVQIIEDILKSLRFKIVTESCKLRMIPSEEALNGCEDFGKKFASLI</sequence>
<comment type="similarity">
    <text evidence="2">In the N-terminal section; belongs to the zinc metallo-hydrolase group 3 family.</text>
</comment>
<dbReference type="AlphaFoldDB" id="A0A0B0EJ94"/>
<accession>A0A0B0EJ94</accession>
<dbReference type="InterPro" id="IPR016440">
    <property type="entry name" value="Rubredoxin-O_OxRdtase"/>
</dbReference>
<dbReference type="PANTHER" id="PTHR43717">
    <property type="entry name" value="ANAEROBIC NITRIC OXIDE REDUCTASE FLAVORUBREDOXIN"/>
    <property type="match status" value="1"/>
</dbReference>
<dbReference type="SMART" id="SM00849">
    <property type="entry name" value="Lactamase_B"/>
    <property type="match status" value="1"/>
</dbReference>
<dbReference type="PATRIC" id="fig|237368.3.peg.1253"/>
<dbReference type="InterPro" id="IPR001226">
    <property type="entry name" value="Flavodoxin_CS"/>
</dbReference>
<dbReference type="InterPro" id="IPR001279">
    <property type="entry name" value="Metallo-B-lactamas"/>
</dbReference>
<dbReference type="SUPFAM" id="SSF56281">
    <property type="entry name" value="Metallo-hydrolase/oxidoreductase"/>
    <property type="match status" value="1"/>
</dbReference>
<dbReference type="Proteomes" id="UP000030652">
    <property type="component" value="Unassembled WGS sequence"/>
</dbReference>
<dbReference type="eggNOG" id="COG0426">
    <property type="taxonomic scope" value="Bacteria"/>
</dbReference>